<organism evidence="2 3">
    <name type="scientific">Ampelomyces quisqualis</name>
    <name type="common">Powdery mildew agent</name>
    <dbReference type="NCBI Taxonomy" id="50730"/>
    <lineage>
        <taxon>Eukaryota</taxon>
        <taxon>Fungi</taxon>
        <taxon>Dikarya</taxon>
        <taxon>Ascomycota</taxon>
        <taxon>Pezizomycotina</taxon>
        <taxon>Dothideomycetes</taxon>
        <taxon>Pleosporomycetidae</taxon>
        <taxon>Pleosporales</taxon>
        <taxon>Pleosporineae</taxon>
        <taxon>Phaeosphaeriaceae</taxon>
        <taxon>Ampelomyces</taxon>
    </lineage>
</organism>
<gene>
    <name evidence="2" type="ORF">BDU57DRAFT_540948</name>
</gene>
<dbReference type="Proteomes" id="UP000800096">
    <property type="component" value="Unassembled WGS sequence"/>
</dbReference>
<feature type="chain" id="PRO_5025652722" evidence="1">
    <location>
        <begin position="24"/>
        <end position="107"/>
    </location>
</feature>
<sequence length="107" mass="11722">MLLTYRALMSACLLTDILHPSQGFPLPDLVFKAPMDSLHITCFAMQFCSPKNGDNAVLFGFSARKRALETVVAAGVEANDIFGANVKKLEDLASKYEPDNLFSHVSK</sequence>
<keyword evidence="1" id="KW-0732">Signal</keyword>
<keyword evidence="3" id="KW-1185">Reference proteome</keyword>
<evidence type="ECO:0000313" key="3">
    <source>
        <dbReference type="Proteomes" id="UP000800096"/>
    </source>
</evidence>
<evidence type="ECO:0000313" key="2">
    <source>
        <dbReference type="EMBL" id="KAF1913538.1"/>
    </source>
</evidence>
<proteinExistence type="predicted"/>
<reference evidence="2" key="1">
    <citation type="journal article" date="2020" name="Stud. Mycol.">
        <title>101 Dothideomycetes genomes: a test case for predicting lifestyles and emergence of pathogens.</title>
        <authorList>
            <person name="Haridas S."/>
            <person name="Albert R."/>
            <person name="Binder M."/>
            <person name="Bloem J."/>
            <person name="Labutti K."/>
            <person name="Salamov A."/>
            <person name="Andreopoulos B."/>
            <person name="Baker S."/>
            <person name="Barry K."/>
            <person name="Bills G."/>
            <person name="Bluhm B."/>
            <person name="Cannon C."/>
            <person name="Castanera R."/>
            <person name="Culley D."/>
            <person name="Daum C."/>
            <person name="Ezra D."/>
            <person name="Gonzalez J."/>
            <person name="Henrissat B."/>
            <person name="Kuo A."/>
            <person name="Liang C."/>
            <person name="Lipzen A."/>
            <person name="Lutzoni F."/>
            <person name="Magnuson J."/>
            <person name="Mondo S."/>
            <person name="Nolan M."/>
            <person name="Ohm R."/>
            <person name="Pangilinan J."/>
            <person name="Park H.-J."/>
            <person name="Ramirez L."/>
            <person name="Alfaro M."/>
            <person name="Sun H."/>
            <person name="Tritt A."/>
            <person name="Yoshinaga Y."/>
            <person name="Zwiers L.-H."/>
            <person name="Turgeon B."/>
            <person name="Goodwin S."/>
            <person name="Spatafora J."/>
            <person name="Crous P."/>
            <person name="Grigoriev I."/>
        </authorList>
    </citation>
    <scope>NUCLEOTIDE SEQUENCE</scope>
    <source>
        <strain evidence="2">HMLAC05119</strain>
    </source>
</reference>
<dbReference type="AlphaFoldDB" id="A0A6A5QFD7"/>
<protein>
    <submittedName>
        <fullName evidence="2">Uncharacterized protein</fullName>
    </submittedName>
</protein>
<evidence type="ECO:0000256" key="1">
    <source>
        <dbReference type="SAM" id="SignalP"/>
    </source>
</evidence>
<feature type="signal peptide" evidence="1">
    <location>
        <begin position="1"/>
        <end position="23"/>
    </location>
</feature>
<name>A0A6A5QFD7_AMPQU</name>
<dbReference type="EMBL" id="ML979138">
    <property type="protein sequence ID" value="KAF1913538.1"/>
    <property type="molecule type" value="Genomic_DNA"/>
</dbReference>
<dbReference type="OrthoDB" id="415825at2759"/>
<accession>A0A6A5QFD7</accession>